<evidence type="ECO:0000313" key="3">
    <source>
        <dbReference type="Proteomes" id="UP000603506"/>
    </source>
</evidence>
<feature type="region of interest" description="Disordered" evidence="1">
    <location>
        <begin position="1"/>
        <end position="36"/>
    </location>
</feature>
<comment type="caution">
    <text evidence="2">The sequence shown here is derived from an EMBL/GenBank/DDBJ whole genome shotgun (WGS) entry which is preliminary data.</text>
</comment>
<dbReference type="EMBL" id="JAEUAH010000013">
    <property type="protein sequence ID" value="MBM0651013.1"/>
    <property type="molecule type" value="Genomic_DNA"/>
</dbReference>
<dbReference type="Proteomes" id="UP000603506">
    <property type="component" value="Unassembled WGS sequence"/>
</dbReference>
<name>A0ABS1YX91_9FLAO</name>
<gene>
    <name evidence="2" type="ORF">JNB19_09665</name>
</gene>
<keyword evidence="3" id="KW-1185">Reference proteome</keyword>
<dbReference type="RefSeq" id="WP_198472640.1">
    <property type="nucleotide sequence ID" value="NZ_JAESPH010000004.1"/>
</dbReference>
<proteinExistence type="predicted"/>
<evidence type="ECO:0000313" key="2">
    <source>
        <dbReference type="EMBL" id="MBM0651013.1"/>
    </source>
</evidence>
<evidence type="ECO:0000256" key="1">
    <source>
        <dbReference type="SAM" id="MobiDB-lite"/>
    </source>
</evidence>
<accession>A0ABS1YX91</accession>
<protein>
    <submittedName>
        <fullName evidence="2">Uncharacterized protein</fullName>
    </submittedName>
</protein>
<reference evidence="2 3" key="1">
    <citation type="submission" date="2021-01" db="EMBL/GenBank/DDBJ databases">
        <title>Evidence that Capnocytophaga endodontalis is a later homotypic synonym for Capnocytophaga genospecies AHN8471, and request for opinion on proposed recognition of strain AHN8471 as type strain of the species.</title>
        <authorList>
            <person name="Nicholson A.C."/>
            <person name="Hopper C.L."/>
            <person name="Gulvik C.A."/>
            <person name="Mcquiston J.R."/>
            <person name="Lau E.F."/>
        </authorList>
    </citation>
    <scope>NUCLEOTIDE SEQUENCE [LARGE SCALE GENOMIC DNA]</scope>
    <source>
        <strain evidence="2 3">AHN9576</strain>
    </source>
</reference>
<feature type="compositionally biased region" description="Low complexity" evidence="1">
    <location>
        <begin position="1"/>
        <end position="32"/>
    </location>
</feature>
<organism evidence="2 3">
    <name type="scientific">Capnocytophaga genosp. AHN8471</name>
    <dbReference type="NCBI Taxonomy" id="327574"/>
    <lineage>
        <taxon>Bacteria</taxon>
        <taxon>Pseudomonadati</taxon>
        <taxon>Bacteroidota</taxon>
        <taxon>Flavobacteriia</taxon>
        <taxon>Flavobacteriales</taxon>
        <taxon>Flavobacteriaceae</taxon>
        <taxon>Capnocytophaga</taxon>
    </lineage>
</organism>
<sequence>MPATATITTTRTTSKTSTRKGLGLVMPKPKTVSSKKKTEDVSWGELQDITKKLIKEGKLKPFDKKYVYGNL</sequence>